<dbReference type="InterPro" id="IPR052973">
    <property type="entry name" value="Fungal_sec-metab_reg_TF"/>
</dbReference>
<accession>A0ABR1XU85</accession>
<feature type="compositionally biased region" description="Low complexity" evidence="2">
    <location>
        <begin position="279"/>
        <end position="297"/>
    </location>
</feature>
<dbReference type="EMBL" id="JBBWUH010000005">
    <property type="protein sequence ID" value="KAK8166677.1"/>
    <property type="molecule type" value="Genomic_DNA"/>
</dbReference>
<dbReference type="Proteomes" id="UP001456524">
    <property type="component" value="Unassembled WGS sequence"/>
</dbReference>
<keyword evidence="4" id="KW-1185">Reference proteome</keyword>
<feature type="compositionally biased region" description="Pro residues" evidence="2">
    <location>
        <begin position="262"/>
        <end position="278"/>
    </location>
</feature>
<feature type="compositionally biased region" description="Low complexity" evidence="2">
    <location>
        <begin position="749"/>
        <end position="760"/>
    </location>
</feature>
<sequence length="926" mass="101705">MGRKPNQLILEFFERGPKLEDASNRYQHTCRSCGERFPKGRIDTLTAHLVKKCPALTSQDRQRAILQFHDLPVHDLPPSSSPAQPSSVPASASPSASAQSGGQNNGAQNAKQPMTLPYAAPKAGMSRLEALAEVSRQRLDLSGQRIPTPDGDHLERRGSIRDDGQNVGQPVYEDFLVQDHEHKPATDANANGAAEPGSVSPPEHLQQTSTGTLRDHLLQELGKSKPPQSPVAAANGARNLAQSTENNASQQQQAMQVDGPAPGSPHPPAMSAPPPSTTPPTVSAPTTSTPSASSAHPHPSPLVMTASAAEELRASMPNQPNEAGYHQGQPGTNWPQAIDPLLQHLHDPGHTENDNSAAGNNGSANYRPLAINPAQQAHFTTDFSMSPKPNKPKVRGRFSDVRRKEVQEVRKRGACIRCRMLKKPCSGESPCSTCQNVESARLWKHPCIRTRIAEEFGLYAAGLHAVLAFHSISSTKAQFHFEHVHGRIEARIDLDPSMYATFTTLKGMRPAGAPIDPAIYGSGLQAERMQYMEIIDPDVEDLGGKLELFLKRIGPAVYESEVSPFMKPTLVMAHRQSVENKEGFEHKEGLLTKVLELWVATRILSEPSLKFQLFFNHMQPPFQDPVIMSPQELESIPPSSRFPIEPSTHPESYKLVDAQILGALEKRAAQLSKHVMNDLERRLLQRQQANPFETFLVSMILLACVERMCWLFKRWENPSPATRQYSVPPPPGSDLKTELERSIAMHNAAAAANPEAAGPEPQAPPQVQDSQPNQDPSLQHQHHGPDVNGDRSEDIVLTSPRPNRWPLDKPPASYSQQGERFSDILHMLLKMRGVPPKTTTEPITNVVVPIDNMTNNVTSNATINPRSEELAKEWFAAVRITPMWLAERRNASGVWGGEDPREWEGLFVSKVLVHNGIVEGTGRLVP</sequence>
<dbReference type="CDD" id="cd00067">
    <property type="entry name" value="GAL4"/>
    <property type="match status" value="1"/>
</dbReference>
<dbReference type="InterPro" id="IPR001138">
    <property type="entry name" value="Zn2Cys6_DnaBD"/>
</dbReference>
<reference evidence="3 4" key="1">
    <citation type="journal article" date="2022" name="G3 (Bethesda)">
        <title>Enemy or ally: a genomic approach to elucidate the lifestyle of Phyllosticta citrichinaensis.</title>
        <authorList>
            <person name="Buijs V.A."/>
            <person name="Groenewald J.Z."/>
            <person name="Haridas S."/>
            <person name="LaButti K.M."/>
            <person name="Lipzen A."/>
            <person name="Martin F.M."/>
            <person name="Barry K."/>
            <person name="Grigoriev I.V."/>
            <person name="Crous P.W."/>
            <person name="Seidl M.F."/>
        </authorList>
    </citation>
    <scope>NUCLEOTIDE SEQUENCE [LARGE SCALE GENOMIC DNA]</scope>
    <source>
        <strain evidence="3 4">CBS 129764</strain>
    </source>
</reference>
<evidence type="ECO:0000313" key="3">
    <source>
        <dbReference type="EMBL" id="KAK8166677.1"/>
    </source>
</evidence>
<feature type="region of interest" description="Disordered" evidence="2">
    <location>
        <begin position="185"/>
        <end position="208"/>
    </location>
</feature>
<proteinExistence type="predicted"/>
<evidence type="ECO:0000313" key="4">
    <source>
        <dbReference type="Proteomes" id="UP001456524"/>
    </source>
</evidence>
<name>A0ABR1XU85_9PEZI</name>
<feature type="region of interest" description="Disordered" evidence="2">
    <location>
        <begin position="139"/>
        <end position="167"/>
    </location>
</feature>
<dbReference type="PANTHER" id="PTHR35392:SF2">
    <property type="entry name" value="ZN(II)2CYS6 TRANSCRIPTION FACTOR (EUROFUNG)"/>
    <property type="match status" value="1"/>
</dbReference>
<feature type="region of interest" description="Disordered" evidence="2">
    <location>
        <begin position="749"/>
        <end position="816"/>
    </location>
</feature>
<feature type="compositionally biased region" description="Low complexity" evidence="2">
    <location>
        <begin position="77"/>
        <end position="100"/>
    </location>
</feature>
<comment type="caution">
    <text evidence="3">The sequence shown here is derived from an EMBL/GenBank/DDBJ whole genome shotgun (WGS) entry which is preliminary data.</text>
</comment>
<feature type="region of interest" description="Disordered" evidence="2">
    <location>
        <begin position="72"/>
        <end position="111"/>
    </location>
</feature>
<evidence type="ECO:0000256" key="2">
    <source>
        <dbReference type="SAM" id="MobiDB-lite"/>
    </source>
</evidence>
<organism evidence="3 4">
    <name type="scientific">Phyllosticta citrichinensis</name>
    <dbReference type="NCBI Taxonomy" id="1130410"/>
    <lineage>
        <taxon>Eukaryota</taxon>
        <taxon>Fungi</taxon>
        <taxon>Dikarya</taxon>
        <taxon>Ascomycota</taxon>
        <taxon>Pezizomycotina</taxon>
        <taxon>Dothideomycetes</taxon>
        <taxon>Dothideomycetes incertae sedis</taxon>
        <taxon>Botryosphaeriales</taxon>
        <taxon>Phyllostictaceae</taxon>
        <taxon>Phyllosticta</taxon>
    </lineage>
</organism>
<evidence type="ECO:0000256" key="1">
    <source>
        <dbReference type="ARBA" id="ARBA00023242"/>
    </source>
</evidence>
<feature type="compositionally biased region" description="Polar residues" evidence="2">
    <location>
        <begin position="241"/>
        <end position="255"/>
    </location>
</feature>
<dbReference type="PANTHER" id="PTHR35392">
    <property type="entry name" value="ZN(II)2CYS6 TRANSCRIPTION FACTOR (EUROFUNG)-RELATED-RELATED"/>
    <property type="match status" value="1"/>
</dbReference>
<feature type="compositionally biased region" description="Basic and acidic residues" evidence="2">
    <location>
        <begin position="783"/>
        <end position="794"/>
    </location>
</feature>
<feature type="compositionally biased region" description="Low complexity" evidence="2">
    <location>
        <begin position="355"/>
        <end position="365"/>
    </location>
</feature>
<feature type="compositionally biased region" description="Polar residues" evidence="2">
    <location>
        <begin position="767"/>
        <end position="779"/>
    </location>
</feature>
<gene>
    <name evidence="3" type="ORF">IWX90DRAFT_220156</name>
</gene>
<feature type="region of interest" description="Disordered" evidence="2">
    <location>
        <begin position="241"/>
        <end position="301"/>
    </location>
</feature>
<feature type="compositionally biased region" description="Basic and acidic residues" evidence="2">
    <location>
        <begin position="150"/>
        <end position="164"/>
    </location>
</feature>
<feature type="region of interest" description="Disordered" evidence="2">
    <location>
        <begin position="317"/>
        <end position="366"/>
    </location>
</feature>
<feature type="compositionally biased region" description="Polar residues" evidence="2">
    <location>
        <begin position="101"/>
        <end position="111"/>
    </location>
</feature>
<keyword evidence="1" id="KW-0539">Nucleus</keyword>
<feature type="compositionally biased region" description="Basic and acidic residues" evidence="2">
    <location>
        <begin position="344"/>
        <end position="353"/>
    </location>
</feature>
<protein>
    <submittedName>
        <fullName evidence="3">Uncharacterized protein</fullName>
    </submittedName>
</protein>